<evidence type="ECO:0000313" key="2">
    <source>
        <dbReference type="Proteomes" id="UP000593564"/>
    </source>
</evidence>
<reference evidence="1 2" key="2">
    <citation type="submission" date="2020-07" db="EMBL/GenBank/DDBJ databases">
        <title>Genome assembly of wild tea tree DASZ reveals pedigree and selection history of tea varieties.</title>
        <authorList>
            <person name="Zhang W."/>
        </authorList>
    </citation>
    <scope>NUCLEOTIDE SEQUENCE [LARGE SCALE GENOMIC DNA]</scope>
    <source>
        <strain evidence="2">cv. G240</strain>
        <tissue evidence="1">Leaf</tissue>
    </source>
</reference>
<keyword evidence="2" id="KW-1185">Reference proteome</keyword>
<sequence length="70" mass="8004">MISLPCNAQTTFLYHHHNHEAFYISTFVLIVTRVCPGIHVGGCSGQRVFVKVDCSNSEIFFFFFNFSNNL</sequence>
<gene>
    <name evidence="1" type="ORF">HYC85_016895</name>
</gene>
<name>A0A7J7H256_CAMSI</name>
<evidence type="ECO:0000313" key="1">
    <source>
        <dbReference type="EMBL" id="KAF5946667.1"/>
    </source>
</evidence>
<organism evidence="1 2">
    <name type="scientific">Camellia sinensis</name>
    <name type="common">Tea plant</name>
    <name type="synonym">Thea sinensis</name>
    <dbReference type="NCBI Taxonomy" id="4442"/>
    <lineage>
        <taxon>Eukaryota</taxon>
        <taxon>Viridiplantae</taxon>
        <taxon>Streptophyta</taxon>
        <taxon>Embryophyta</taxon>
        <taxon>Tracheophyta</taxon>
        <taxon>Spermatophyta</taxon>
        <taxon>Magnoliopsida</taxon>
        <taxon>eudicotyledons</taxon>
        <taxon>Gunneridae</taxon>
        <taxon>Pentapetalae</taxon>
        <taxon>asterids</taxon>
        <taxon>Ericales</taxon>
        <taxon>Theaceae</taxon>
        <taxon>Camellia</taxon>
    </lineage>
</organism>
<dbReference type="AlphaFoldDB" id="A0A7J7H256"/>
<dbReference type="EMBL" id="JACBKZ010000007">
    <property type="protein sequence ID" value="KAF5946667.1"/>
    <property type="molecule type" value="Genomic_DNA"/>
</dbReference>
<comment type="caution">
    <text evidence="1">The sequence shown here is derived from an EMBL/GenBank/DDBJ whole genome shotgun (WGS) entry which is preliminary data.</text>
</comment>
<dbReference type="Proteomes" id="UP000593564">
    <property type="component" value="Unassembled WGS sequence"/>
</dbReference>
<proteinExistence type="predicted"/>
<protein>
    <submittedName>
        <fullName evidence="1">Uncharacterized protein</fullName>
    </submittedName>
</protein>
<reference evidence="2" key="1">
    <citation type="journal article" date="2020" name="Nat. Commun.">
        <title>Genome assembly of wild tea tree DASZ reveals pedigree and selection history of tea varieties.</title>
        <authorList>
            <person name="Zhang W."/>
            <person name="Zhang Y."/>
            <person name="Qiu H."/>
            <person name="Guo Y."/>
            <person name="Wan H."/>
            <person name="Zhang X."/>
            <person name="Scossa F."/>
            <person name="Alseekh S."/>
            <person name="Zhang Q."/>
            <person name="Wang P."/>
            <person name="Xu L."/>
            <person name="Schmidt M.H."/>
            <person name="Jia X."/>
            <person name="Li D."/>
            <person name="Zhu A."/>
            <person name="Guo F."/>
            <person name="Chen W."/>
            <person name="Ni D."/>
            <person name="Usadel B."/>
            <person name="Fernie A.R."/>
            <person name="Wen W."/>
        </authorList>
    </citation>
    <scope>NUCLEOTIDE SEQUENCE [LARGE SCALE GENOMIC DNA]</scope>
    <source>
        <strain evidence="2">cv. G240</strain>
    </source>
</reference>
<accession>A0A7J7H256</accession>